<dbReference type="Proteomes" id="UP000218327">
    <property type="component" value="Unassembled WGS sequence"/>
</dbReference>
<evidence type="ECO:0000256" key="1">
    <source>
        <dbReference type="RuleBase" id="RU003494"/>
    </source>
</evidence>
<dbReference type="SFLD" id="SFLDS00019">
    <property type="entry name" value="Glutathione_Transferase_(cytos"/>
    <property type="match status" value="1"/>
</dbReference>
<feature type="domain" description="GST C-terminal" evidence="3">
    <location>
        <begin position="85"/>
        <end position="204"/>
    </location>
</feature>
<dbReference type="SFLD" id="SFLDG00358">
    <property type="entry name" value="Main_(cytGST)"/>
    <property type="match status" value="1"/>
</dbReference>
<organism evidence="4 5">
    <name type="scientific">SAR86 cluster bacterium</name>
    <dbReference type="NCBI Taxonomy" id="2030880"/>
    <lineage>
        <taxon>Bacteria</taxon>
        <taxon>Pseudomonadati</taxon>
        <taxon>Pseudomonadota</taxon>
        <taxon>Gammaproteobacteria</taxon>
        <taxon>SAR86 cluster</taxon>
    </lineage>
</organism>
<comment type="caution">
    <text evidence="4">The sequence shown here is derived from an EMBL/GenBank/DDBJ whole genome shotgun (WGS) entry which is preliminary data.</text>
</comment>
<evidence type="ECO:0000259" key="3">
    <source>
        <dbReference type="PROSITE" id="PS50405"/>
    </source>
</evidence>
<dbReference type="GO" id="GO:0016740">
    <property type="term" value="F:transferase activity"/>
    <property type="evidence" value="ECO:0007669"/>
    <property type="project" value="UniProtKB-KW"/>
</dbReference>
<dbReference type="PANTHER" id="PTHR44051:SF21">
    <property type="entry name" value="GLUTATHIONE S-TRANSFERASE FAMILY PROTEIN"/>
    <property type="match status" value="1"/>
</dbReference>
<accession>A0A2A5B962</accession>
<dbReference type="Pfam" id="PF02798">
    <property type="entry name" value="GST_N"/>
    <property type="match status" value="1"/>
</dbReference>
<evidence type="ECO:0000313" key="5">
    <source>
        <dbReference type="Proteomes" id="UP000218327"/>
    </source>
</evidence>
<dbReference type="Pfam" id="PF00043">
    <property type="entry name" value="GST_C"/>
    <property type="match status" value="1"/>
</dbReference>
<dbReference type="Gene3D" id="1.20.1050.10">
    <property type="match status" value="1"/>
</dbReference>
<dbReference type="SUPFAM" id="SSF47616">
    <property type="entry name" value="GST C-terminal domain-like"/>
    <property type="match status" value="1"/>
</dbReference>
<dbReference type="AlphaFoldDB" id="A0A2A5B962"/>
<feature type="domain" description="GST N-terminal" evidence="2">
    <location>
        <begin position="1"/>
        <end position="79"/>
    </location>
</feature>
<dbReference type="InterPro" id="IPR004045">
    <property type="entry name" value="Glutathione_S-Trfase_N"/>
</dbReference>
<name>A0A2A5B962_9GAMM</name>
<sequence>MMKLYHCPNSRSLRPLWALEEMELDYELVTMPFPPRFEYEGYLDINPIGTVPTFIDGNLTMTESSGICHYLVDKYGPHTIGVAVDEPAYGEYLNWLYRSDATLTFPQTLVLRYSQLEPEERRIPQVVEDYSKWFMSRLRSVEAALEGEQFLCADRFTIADITVGFALFLGVSLGLDAHYKPNCKRYLASLMARPAFIRAMEKGS</sequence>
<dbReference type="CDD" id="cd03046">
    <property type="entry name" value="GST_N_GTT1_like"/>
    <property type="match status" value="1"/>
</dbReference>
<dbReference type="PANTHER" id="PTHR44051">
    <property type="entry name" value="GLUTATHIONE S-TRANSFERASE-RELATED"/>
    <property type="match status" value="1"/>
</dbReference>
<dbReference type="InterPro" id="IPR040079">
    <property type="entry name" value="Glutathione_S-Trfase"/>
</dbReference>
<evidence type="ECO:0000313" key="4">
    <source>
        <dbReference type="EMBL" id="PCJ27546.1"/>
    </source>
</evidence>
<dbReference type="InterPro" id="IPR010987">
    <property type="entry name" value="Glutathione-S-Trfase_C-like"/>
</dbReference>
<reference evidence="5" key="1">
    <citation type="submission" date="2017-08" db="EMBL/GenBank/DDBJ databases">
        <title>A dynamic microbial community with high functional redundancy inhabits the cold, oxic subseafloor aquifer.</title>
        <authorList>
            <person name="Tully B.J."/>
            <person name="Wheat C.G."/>
            <person name="Glazer B.T."/>
            <person name="Huber J.A."/>
        </authorList>
    </citation>
    <scope>NUCLEOTIDE SEQUENCE [LARGE SCALE GENOMIC DNA]</scope>
</reference>
<dbReference type="InterPro" id="IPR036249">
    <property type="entry name" value="Thioredoxin-like_sf"/>
</dbReference>
<evidence type="ECO:0000259" key="2">
    <source>
        <dbReference type="PROSITE" id="PS50404"/>
    </source>
</evidence>
<dbReference type="EMBL" id="NVVJ01000006">
    <property type="protein sequence ID" value="PCJ27546.1"/>
    <property type="molecule type" value="Genomic_DNA"/>
</dbReference>
<proteinExistence type="inferred from homology"/>
<dbReference type="PROSITE" id="PS50405">
    <property type="entry name" value="GST_CTER"/>
    <property type="match status" value="1"/>
</dbReference>
<gene>
    <name evidence="4" type="ORF">COA96_03335</name>
</gene>
<dbReference type="Gene3D" id="3.40.30.10">
    <property type="entry name" value="Glutaredoxin"/>
    <property type="match status" value="1"/>
</dbReference>
<dbReference type="SUPFAM" id="SSF52833">
    <property type="entry name" value="Thioredoxin-like"/>
    <property type="match status" value="1"/>
</dbReference>
<comment type="similarity">
    <text evidence="1">Belongs to the GST superfamily.</text>
</comment>
<dbReference type="InterPro" id="IPR036282">
    <property type="entry name" value="Glutathione-S-Trfase_C_sf"/>
</dbReference>
<dbReference type="SFLD" id="SFLDG01150">
    <property type="entry name" value="Main.1:_Beta-like"/>
    <property type="match status" value="1"/>
</dbReference>
<keyword evidence="4" id="KW-0808">Transferase</keyword>
<dbReference type="PROSITE" id="PS50404">
    <property type="entry name" value="GST_NTER"/>
    <property type="match status" value="1"/>
</dbReference>
<dbReference type="InterPro" id="IPR004046">
    <property type="entry name" value="GST_C"/>
</dbReference>
<protein>
    <submittedName>
        <fullName evidence="4">Glutathione S-transferase</fullName>
    </submittedName>
</protein>